<accession>A0AAD9KKJ4</accession>
<keyword evidence="2" id="KW-1185">Reference proteome</keyword>
<proteinExistence type="predicted"/>
<protein>
    <submittedName>
        <fullName evidence="1">Uncharacterized protein</fullName>
    </submittedName>
</protein>
<name>A0AAD9KKJ4_RIDPI</name>
<comment type="caution">
    <text evidence="1">The sequence shown here is derived from an EMBL/GenBank/DDBJ whole genome shotgun (WGS) entry which is preliminary data.</text>
</comment>
<dbReference type="EMBL" id="JAODUO010000889">
    <property type="protein sequence ID" value="KAK2173253.1"/>
    <property type="molecule type" value="Genomic_DNA"/>
</dbReference>
<evidence type="ECO:0000313" key="1">
    <source>
        <dbReference type="EMBL" id="KAK2173253.1"/>
    </source>
</evidence>
<dbReference type="AlphaFoldDB" id="A0AAD9KKJ4"/>
<sequence length="101" mass="11164">MLISSWIQLVKEPIWRCDNGIDVQGTDSFMLDTGDGQAMALPVDDAWRCSSSVMPAPLPEPPPQPEPGASWFMQVEPLKQQLTATLTAMLTQWASVYDHSC</sequence>
<reference evidence="1" key="1">
    <citation type="journal article" date="2023" name="Mol. Biol. Evol.">
        <title>Third-Generation Sequencing Reveals the Adaptive Role of the Epigenome in Three Deep-Sea Polychaetes.</title>
        <authorList>
            <person name="Perez M."/>
            <person name="Aroh O."/>
            <person name="Sun Y."/>
            <person name="Lan Y."/>
            <person name="Juniper S.K."/>
            <person name="Young C.R."/>
            <person name="Angers B."/>
            <person name="Qian P.Y."/>
        </authorList>
    </citation>
    <scope>NUCLEOTIDE SEQUENCE</scope>
    <source>
        <strain evidence="1">R07B-5</strain>
    </source>
</reference>
<dbReference type="Proteomes" id="UP001209878">
    <property type="component" value="Unassembled WGS sequence"/>
</dbReference>
<gene>
    <name evidence="1" type="ORF">NP493_889g01064</name>
</gene>
<evidence type="ECO:0000313" key="2">
    <source>
        <dbReference type="Proteomes" id="UP001209878"/>
    </source>
</evidence>
<organism evidence="1 2">
    <name type="scientific">Ridgeia piscesae</name>
    <name type="common">Tubeworm</name>
    <dbReference type="NCBI Taxonomy" id="27915"/>
    <lineage>
        <taxon>Eukaryota</taxon>
        <taxon>Metazoa</taxon>
        <taxon>Spiralia</taxon>
        <taxon>Lophotrochozoa</taxon>
        <taxon>Annelida</taxon>
        <taxon>Polychaeta</taxon>
        <taxon>Sedentaria</taxon>
        <taxon>Canalipalpata</taxon>
        <taxon>Sabellida</taxon>
        <taxon>Siboglinidae</taxon>
        <taxon>Ridgeia</taxon>
    </lineage>
</organism>